<proteinExistence type="predicted"/>
<dbReference type="Proteomes" id="UP000191905">
    <property type="component" value="Unassembled WGS sequence"/>
</dbReference>
<reference evidence="2 3" key="1">
    <citation type="journal article" date="2016" name="Int. J. Syst. Evol. Microbiol.">
        <title>Pseudaminobacter manganicus sp. nov., isolated from sludge of a manganese mine.</title>
        <authorList>
            <person name="Li J."/>
            <person name="Huang J."/>
            <person name="Liao S."/>
            <person name="Wang G."/>
        </authorList>
    </citation>
    <scope>NUCLEOTIDE SEQUENCE [LARGE SCALE GENOMIC DNA]</scope>
    <source>
        <strain evidence="2 3">JH-7</strain>
    </source>
</reference>
<keyword evidence="1" id="KW-0732">Signal</keyword>
<name>A0A1V8RQZ6_9HYPH</name>
<organism evidence="2 3">
    <name type="scientific">Manganibacter manganicus</name>
    <dbReference type="NCBI Taxonomy" id="1873176"/>
    <lineage>
        <taxon>Bacteria</taxon>
        <taxon>Pseudomonadati</taxon>
        <taxon>Pseudomonadota</taxon>
        <taxon>Alphaproteobacteria</taxon>
        <taxon>Hyphomicrobiales</taxon>
        <taxon>Phyllobacteriaceae</taxon>
        <taxon>Manganibacter</taxon>
    </lineage>
</organism>
<feature type="chain" id="PRO_5012980659" description="Metal-binding protein" evidence="1">
    <location>
        <begin position="27"/>
        <end position="153"/>
    </location>
</feature>
<evidence type="ECO:0000313" key="2">
    <source>
        <dbReference type="EMBL" id="OQM75630.1"/>
    </source>
</evidence>
<protein>
    <recommendedName>
        <fullName evidence="4">Metal-binding protein</fullName>
    </recommendedName>
</protein>
<keyword evidence="3" id="KW-1185">Reference proteome</keyword>
<sequence length="153" mass="16248">MNRLGAILRAVTTTAALTLLSGIASAAQTIEVLSTSGCGCCIGWTRHMAKNGFSTELRNLPMADLMQVKIKAGLKPGQTSCHTGRIEGYVIEGHVPAREVQRLLAERPDAIGLTVPNMPYGSPGMGEVGPDADPYDVLLVFRDGTTEVYASYP</sequence>
<dbReference type="STRING" id="1873176.BFN67_16750"/>
<evidence type="ECO:0008006" key="4">
    <source>
        <dbReference type="Google" id="ProtNLM"/>
    </source>
</evidence>
<dbReference type="Pfam" id="PF04214">
    <property type="entry name" value="DUF411"/>
    <property type="match status" value="1"/>
</dbReference>
<evidence type="ECO:0000256" key="1">
    <source>
        <dbReference type="SAM" id="SignalP"/>
    </source>
</evidence>
<gene>
    <name evidence="2" type="ORF">BFN67_16750</name>
</gene>
<dbReference type="RefSeq" id="WP_080919552.1">
    <property type="nucleotide sequence ID" value="NZ_MDET01000013.1"/>
</dbReference>
<dbReference type="OrthoDB" id="14727at2"/>
<comment type="caution">
    <text evidence="2">The sequence shown here is derived from an EMBL/GenBank/DDBJ whole genome shotgun (WGS) entry which is preliminary data.</text>
</comment>
<accession>A0A1V8RQZ6</accession>
<dbReference type="EMBL" id="MDET01000013">
    <property type="protein sequence ID" value="OQM75630.1"/>
    <property type="molecule type" value="Genomic_DNA"/>
</dbReference>
<feature type="signal peptide" evidence="1">
    <location>
        <begin position="1"/>
        <end position="26"/>
    </location>
</feature>
<dbReference type="InterPro" id="IPR007332">
    <property type="entry name" value="DUF411"/>
</dbReference>
<evidence type="ECO:0000313" key="3">
    <source>
        <dbReference type="Proteomes" id="UP000191905"/>
    </source>
</evidence>
<dbReference type="AlphaFoldDB" id="A0A1V8RQZ6"/>